<reference evidence="2 3" key="1">
    <citation type="submission" date="2018-11" db="EMBL/GenBank/DDBJ databases">
        <title>Sequencing the genomes of 1000 actinobacteria strains.</title>
        <authorList>
            <person name="Klenk H.-P."/>
        </authorList>
    </citation>
    <scope>NUCLEOTIDE SEQUENCE [LARGE SCALE GENOMIC DNA]</scope>
    <source>
        <strain evidence="2 3">DSM 10546</strain>
    </source>
</reference>
<dbReference type="RefSeq" id="WP_094764695.1">
    <property type="nucleotide sequence ID" value="NZ_RKHG01000001.1"/>
</dbReference>
<dbReference type="Proteomes" id="UP000275749">
    <property type="component" value="Unassembled WGS sequence"/>
</dbReference>
<evidence type="ECO:0000256" key="1">
    <source>
        <dbReference type="SAM" id="MobiDB-lite"/>
    </source>
</evidence>
<feature type="region of interest" description="Disordered" evidence="1">
    <location>
        <begin position="1"/>
        <end position="27"/>
    </location>
</feature>
<accession>A0A3N1ZRP2</accession>
<evidence type="ECO:0000313" key="3">
    <source>
        <dbReference type="Proteomes" id="UP000275749"/>
    </source>
</evidence>
<sequence length="92" mass="10150">MAKRPSKHLRPARPLNGGHATSAHKADGRWVVRSIPGSRATKTYVCPGCLQTIGIGVPHVVAWPSSPTGWNQSASPIDERRHWHSGCWNRKH</sequence>
<protein>
    <recommendedName>
        <fullName evidence="4">ATP/GTP-binding protein</fullName>
    </recommendedName>
</protein>
<comment type="caution">
    <text evidence="2">The sequence shown here is derived from an EMBL/GenBank/DDBJ whole genome shotgun (WGS) entry which is preliminary data.</text>
</comment>
<gene>
    <name evidence="2" type="ORF">EDD41_0138</name>
</gene>
<evidence type="ECO:0000313" key="2">
    <source>
        <dbReference type="EMBL" id="ROR53017.1"/>
    </source>
</evidence>
<feature type="compositionally biased region" description="Basic residues" evidence="1">
    <location>
        <begin position="1"/>
        <end position="11"/>
    </location>
</feature>
<dbReference type="EMBL" id="RKHG01000001">
    <property type="protein sequence ID" value="ROR53017.1"/>
    <property type="molecule type" value="Genomic_DNA"/>
</dbReference>
<organism evidence="2 3">
    <name type="scientific">Luteococcus japonicus</name>
    <dbReference type="NCBI Taxonomy" id="33984"/>
    <lineage>
        <taxon>Bacteria</taxon>
        <taxon>Bacillati</taxon>
        <taxon>Actinomycetota</taxon>
        <taxon>Actinomycetes</taxon>
        <taxon>Propionibacteriales</taxon>
        <taxon>Propionibacteriaceae</taxon>
        <taxon>Luteococcus</taxon>
    </lineage>
</organism>
<name>A0A3N1ZRP2_9ACTN</name>
<evidence type="ECO:0008006" key="4">
    <source>
        <dbReference type="Google" id="ProtNLM"/>
    </source>
</evidence>
<dbReference type="AlphaFoldDB" id="A0A3N1ZRP2"/>
<proteinExistence type="predicted"/>